<keyword evidence="1" id="KW-0812">Transmembrane</keyword>
<dbReference type="AlphaFoldDB" id="A0A841GWA7"/>
<comment type="caution">
    <text evidence="2">The sequence shown here is derived from an EMBL/GenBank/DDBJ whole genome shotgun (WGS) entry which is preliminary data.</text>
</comment>
<evidence type="ECO:0000313" key="2">
    <source>
        <dbReference type="EMBL" id="MBB6069365.1"/>
    </source>
</evidence>
<evidence type="ECO:0008006" key="4">
    <source>
        <dbReference type="Google" id="ProtNLM"/>
    </source>
</evidence>
<feature type="transmembrane region" description="Helical" evidence="1">
    <location>
        <begin position="116"/>
        <end position="137"/>
    </location>
</feature>
<name>A0A841GWA7_9BACT</name>
<gene>
    <name evidence="2" type="ORF">HNQ61_000980</name>
</gene>
<keyword evidence="3" id="KW-1185">Reference proteome</keyword>
<protein>
    <recommendedName>
        <fullName evidence="4">Cytoplasmic membrane protein</fullName>
    </recommendedName>
</protein>
<keyword evidence="1" id="KW-1133">Transmembrane helix</keyword>
<sequence length="177" mass="20123">MHPSDSRYAEADTLRRRIRILLWLFIIGLVLSGVTAFPVQTELAWLTRLLGAAPGDAPEAHGVLLRWLITVREGVEQTNRAYPFLAYGTDWLAFAHLVIALLFVGPLRDPVRNEWVVTWGMMACVAVVPLALIAGPIREIPFWWRLIDCSFGVFGIIPLWIARRWIRELARLESRPA</sequence>
<dbReference type="EMBL" id="JACHIA010000002">
    <property type="protein sequence ID" value="MBB6069365.1"/>
    <property type="molecule type" value="Genomic_DNA"/>
</dbReference>
<feature type="transmembrane region" description="Helical" evidence="1">
    <location>
        <begin position="20"/>
        <end position="39"/>
    </location>
</feature>
<feature type="transmembrane region" description="Helical" evidence="1">
    <location>
        <begin position="84"/>
        <end position="104"/>
    </location>
</feature>
<keyword evidence="1" id="KW-0472">Membrane</keyword>
<dbReference type="Proteomes" id="UP000582837">
    <property type="component" value="Unassembled WGS sequence"/>
</dbReference>
<dbReference type="RefSeq" id="WP_170037805.1">
    <property type="nucleotide sequence ID" value="NZ_JABDTL010000002.1"/>
</dbReference>
<reference evidence="2 3" key="1">
    <citation type="submission" date="2020-08" db="EMBL/GenBank/DDBJ databases">
        <title>Genomic Encyclopedia of Type Strains, Phase IV (KMG-IV): sequencing the most valuable type-strain genomes for metagenomic binning, comparative biology and taxonomic classification.</title>
        <authorList>
            <person name="Goeker M."/>
        </authorList>
    </citation>
    <scope>NUCLEOTIDE SEQUENCE [LARGE SCALE GENOMIC DNA]</scope>
    <source>
        <strain evidence="2 3">DSM 29007</strain>
    </source>
</reference>
<feature type="transmembrane region" description="Helical" evidence="1">
    <location>
        <begin position="143"/>
        <end position="162"/>
    </location>
</feature>
<proteinExistence type="predicted"/>
<organism evidence="2 3">
    <name type="scientific">Longimicrobium terrae</name>
    <dbReference type="NCBI Taxonomy" id="1639882"/>
    <lineage>
        <taxon>Bacteria</taxon>
        <taxon>Pseudomonadati</taxon>
        <taxon>Gemmatimonadota</taxon>
        <taxon>Longimicrobiia</taxon>
        <taxon>Longimicrobiales</taxon>
        <taxon>Longimicrobiaceae</taxon>
        <taxon>Longimicrobium</taxon>
    </lineage>
</organism>
<evidence type="ECO:0000313" key="3">
    <source>
        <dbReference type="Proteomes" id="UP000582837"/>
    </source>
</evidence>
<accession>A0A841GWA7</accession>
<evidence type="ECO:0000256" key="1">
    <source>
        <dbReference type="SAM" id="Phobius"/>
    </source>
</evidence>